<dbReference type="EMBL" id="CP059319">
    <property type="protein sequence ID" value="QTH19760.1"/>
    <property type="molecule type" value="Genomic_DNA"/>
</dbReference>
<reference evidence="1" key="2">
    <citation type="submission" date="2021-04" db="EMBL/GenBank/DDBJ databases">
        <title>Isolation and genomic analysis of the ibuprofen-degrading bacterium Sphingomonas strain MPO218.</title>
        <authorList>
            <person name="Aulestia M."/>
            <person name="Flores A."/>
            <person name="Mangas E.L."/>
            <person name="Perez-Pulido A.J."/>
            <person name="Santero E."/>
            <person name="Camacho E.M."/>
        </authorList>
    </citation>
    <scope>NUCLEOTIDE SEQUENCE</scope>
    <source>
        <strain evidence="1">MPO218</strain>
    </source>
</reference>
<reference evidence="1" key="1">
    <citation type="submission" date="2020-07" db="EMBL/GenBank/DDBJ databases">
        <authorList>
            <person name="Camacho E."/>
        </authorList>
    </citation>
    <scope>NUCLEOTIDE SEQUENCE</scope>
    <source>
        <strain evidence="1">MPO218</strain>
    </source>
</reference>
<dbReference type="Proteomes" id="UP000664914">
    <property type="component" value="Chromosome"/>
</dbReference>
<proteinExistence type="predicted"/>
<dbReference type="RefSeq" id="WP_208631724.1">
    <property type="nucleotide sequence ID" value="NZ_CP059319.1"/>
</dbReference>
<evidence type="ECO:0000313" key="2">
    <source>
        <dbReference type="Proteomes" id="UP000664914"/>
    </source>
</evidence>
<organism evidence="1 2">
    <name type="scientific">Rhizorhabdus wittichii</name>
    <dbReference type="NCBI Taxonomy" id="160791"/>
    <lineage>
        <taxon>Bacteria</taxon>
        <taxon>Pseudomonadati</taxon>
        <taxon>Pseudomonadota</taxon>
        <taxon>Alphaproteobacteria</taxon>
        <taxon>Sphingomonadales</taxon>
        <taxon>Sphingomonadaceae</taxon>
        <taxon>Rhizorhabdus</taxon>
    </lineage>
</organism>
<evidence type="ECO:0000313" key="1">
    <source>
        <dbReference type="EMBL" id="QTH19760.1"/>
    </source>
</evidence>
<gene>
    <name evidence="1" type="ORF">HRJ34_15435</name>
</gene>
<accession>A0A975CXU6</accession>
<dbReference type="AlphaFoldDB" id="A0A975CXU6"/>
<name>A0A975CXU6_9SPHN</name>
<protein>
    <submittedName>
        <fullName evidence="1">Uncharacterized protein</fullName>
    </submittedName>
</protein>
<sequence length="68" mass="7230">MSAPDPNAYALLKRDLRRLDPENGLAAMTTNSPPLAQPCGKVRGPGSVLILDSGRGASLRSVAIWETR</sequence>